<dbReference type="SMART" id="SM00327">
    <property type="entry name" value="VWA"/>
    <property type="match status" value="1"/>
</dbReference>
<dbReference type="PROSITE" id="PS51257">
    <property type="entry name" value="PROKAR_LIPOPROTEIN"/>
    <property type="match status" value="1"/>
</dbReference>
<dbReference type="PROSITE" id="PS50234">
    <property type="entry name" value="VWFA"/>
    <property type="match status" value="1"/>
</dbReference>
<evidence type="ECO:0000313" key="4">
    <source>
        <dbReference type="Proteomes" id="UP001164459"/>
    </source>
</evidence>
<dbReference type="InterPro" id="IPR036465">
    <property type="entry name" value="vWFA_dom_sf"/>
</dbReference>
<dbReference type="Pfam" id="PF00092">
    <property type="entry name" value="VWA"/>
    <property type="match status" value="1"/>
</dbReference>
<feature type="compositionally biased region" description="Low complexity" evidence="1">
    <location>
        <begin position="40"/>
        <end position="61"/>
    </location>
</feature>
<reference evidence="3" key="1">
    <citation type="submission" date="2022-11" db="EMBL/GenBank/DDBJ databases">
        <title>Minimal conservation of predation-associated metabolite biosynthetic gene clusters underscores biosynthetic potential of Myxococcota including descriptions for ten novel species: Archangium lansinium sp. nov., Myxococcus landrumus sp. nov., Nannocystis bai.</title>
        <authorList>
            <person name="Ahearne A."/>
            <person name="Stevens C."/>
            <person name="Dowd S."/>
        </authorList>
    </citation>
    <scope>NUCLEOTIDE SEQUENCE</scope>
    <source>
        <strain evidence="3">Fl3</strain>
    </source>
</reference>
<dbReference type="Gene3D" id="3.40.50.410">
    <property type="entry name" value="von Willebrand factor, type A domain"/>
    <property type="match status" value="1"/>
</dbReference>
<feature type="domain" description="VWFA" evidence="2">
    <location>
        <begin position="90"/>
        <end position="323"/>
    </location>
</feature>
<name>A0ABY7GRH2_9BACT</name>
<organism evidence="3 4">
    <name type="scientific">Nannocystis punicea</name>
    <dbReference type="NCBI Taxonomy" id="2995304"/>
    <lineage>
        <taxon>Bacteria</taxon>
        <taxon>Pseudomonadati</taxon>
        <taxon>Myxococcota</taxon>
        <taxon>Polyangia</taxon>
        <taxon>Nannocystales</taxon>
        <taxon>Nannocystaceae</taxon>
        <taxon>Nannocystis</taxon>
    </lineage>
</organism>
<dbReference type="SUPFAM" id="SSF53300">
    <property type="entry name" value="vWA-like"/>
    <property type="match status" value="1"/>
</dbReference>
<feature type="region of interest" description="Disordered" evidence="1">
    <location>
        <begin position="18"/>
        <end position="70"/>
    </location>
</feature>
<accession>A0ABY7GRH2</accession>
<evidence type="ECO:0000259" key="2">
    <source>
        <dbReference type="PROSITE" id="PS50234"/>
    </source>
</evidence>
<dbReference type="Proteomes" id="UP001164459">
    <property type="component" value="Chromosome"/>
</dbReference>
<evidence type="ECO:0000313" key="3">
    <source>
        <dbReference type="EMBL" id="WAS89567.1"/>
    </source>
</evidence>
<gene>
    <name evidence="3" type="ORF">O0S08_25515</name>
</gene>
<sequence>MQRPLFVTVASVALLSACPGEDNDTAGANSTLGSTGVELPPGTTTTTTGPDDPTTTSPATSLDVTGTTTEDGPLVCDEFVPMEIEPVIPRVVLVLDKSGSMISEESGFWDHDGDPNTPDITRWMSLHSVVESIFANLDNVINFGAVLFPALTATSAYGPAACPVDSQPLVPIGPQSGAAILSALPPADTMTIAGGTPAAAGIQVALDELAGLQDDEPKFIILVTDGAANCKKGTVTPELFNEYDDNLPMVVAQAAEMGFPTYVIGIDIEDVFSPVVIDGNPDNTNTYQKLNELAELGGTARPGDEKFYNALNQTELQDALNSITQQVVSCEIKLGEPVPNLFFIQSVEVGADDDPNQQVYEGQDTQVANCDEESGWKYTSPDRDAIILCGDACDYYKETGKVQIEYGCEVA</sequence>
<dbReference type="EMBL" id="CP114040">
    <property type="protein sequence ID" value="WAS89567.1"/>
    <property type="molecule type" value="Genomic_DNA"/>
</dbReference>
<proteinExistence type="predicted"/>
<dbReference type="RefSeq" id="WP_269031880.1">
    <property type="nucleotide sequence ID" value="NZ_CP114040.1"/>
</dbReference>
<keyword evidence="4" id="KW-1185">Reference proteome</keyword>
<evidence type="ECO:0000256" key="1">
    <source>
        <dbReference type="SAM" id="MobiDB-lite"/>
    </source>
</evidence>
<dbReference type="InterPro" id="IPR002035">
    <property type="entry name" value="VWF_A"/>
</dbReference>
<dbReference type="CDD" id="cd00198">
    <property type="entry name" value="vWFA"/>
    <property type="match status" value="1"/>
</dbReference>
<protein>
    <submittedName>
        <fullName evidence="3">VWA domain-containing protein</fullName>
    </submittedName>
</protein>